<dbReference type="WBParaSite" id="JU765_v2.g3820.t1">
    <property type="protein sequence ID" value="JU765_v2.g3820.t1"/>
    <property type="gene ID" value="JU765_v2.g3820"/>
</dbReference>
<protein>
    <submittedName>
        <fullName evidence="2">BTB domain-containing protein</fullName>
    </submittedName>
</protein>
<proteinExistence type="predicted"/>
<accession>A0AC34R654</accession>
<dbReference type="Proteomes" id="UP000887576">
    <property type="component" value="Unplaced"/>
</dbReference>
<evidence type="ECO:0000313" key="1">
    <source>
        <dbReference type="Proteomes" id="UP000887576"/>
    </source>
</evidence>
<name>A0AC34R654_9BILA</name>
<evidence type="ECO:0000313" key="2">
    <source>
        <dbReference type="WBParaSite" id="JU765_v2.g3820.t1"/>
    </source>
</evidence>
<organism evidence="1 2">
    <name type="scientific">Panagrolaimus sp. JU765</name>
    <dbReference type="NCBI Taxonomy" id="591449"/>
    <lineage>
        <taxon>Eukaryota</taxon>
        <taxon>Metazoa</taxon>
        <taxon>Ecdysozoa</taxon>
        <taxon>Nematoda</taxon>
        <taxon>Chromadorea</taxon>
        <taxon>Rhabditida</taxon>
        <taxon>Tylenchina</taxon>
        <taxon>Panagrolaimomorpha</taxon>
        <taxon>Panagrolaimoidea</taxon>
        <taxon>Panagrolaimidae</taxon>
        <taxon>Panagrolaimus</taxon>
    </lineage>
</organism>
<sequence length="299" mass="33999">MVNLSKAFESGARADIVFCVDGETIPAHSLILYFGSPVFATMFDGPLAPKSENGEKPVIKIDDERISAENFKLFLGFLYTDKVEITGDNAFALLNMAKMYDVESLVELCEDFLTKRLMPENVVTIANSASIFHDSEIFKIAVEFIVTKSDVWKDEQKYYEMNDEVLSAVLKQDKILNLKDLILCHPPYGYMNGMCRVCYRAIPLPSEVDLFNLMLKWGKTQCKIKNLEENPENLREVLKSCLPFIRFPTMTILELRDTVYPTKLLDGAAMAAVFVDAINFAQNQTTNESTFSKVRRSFW</sequence>
<reference evidence="2" key="1">
    <citation type="submission" date="2022-11" db="UniProtKB">
        <authorList>
            <consortium name="WormBaseParasite"/>
        </authorList>
    </citation>
    <scope>IDENTIFICATION</scope>
</reference>